<comment type="caution">
    <text evidence="1">The sequence shown here is derived from an EMBL/GenBank/DDBJ whole genome shotgun (WGS) entry which is preliminary data.</text>
</comment>
<evidence type="ECO:0000313" key="1">
    <source>
        <dbReference type="EMBL" id="KZS45048.1"/>
    </source>
</evidence>
<accession>A0A163GMN4</accession>
<sequence length="138" mass="15604">MSMSTIQMLGSIQEGEVARLVSEHIKITVIRKGGGFFYKEHPDCEPEKTHLVLNFGTMDAQWEKEEPAESVYVDTATALSALLHDVKLRATYNDRSVFISKLSRISDFLELAPDLLLQDIINGGEMGNTRRIEKNLHR</sequence>
<name>A0A163GMN4_9BACL</name>
<gene>
    <name evidence="1" type="ORF">AWU65_03440</name>
</gene>
<dbReference type="RefSeq" id="WP_063477553.1">
    <property type="nucleotide sequence ID" value="NZ_MRTT01000043.1"/>
</dbReference>
<proteinExistence type="predicted"/>
<dbReference type="Proteomes" id="UP000076796">
    <property type="component" value="Unassembled WGS sequence"/>
</dbReference>
<organism evidence="1 2">
    <name type="scientific">Paenibacillus glucanolyticus</name>
    <dbReference type="NCBI Taxonomy" id="59843"/>
    <lineage>
        <taxon>Bacteria</taxon>
        <taxon>Bacillati</taxon>
        <taxon>Bacillota</taxon>
        <taxon>Bacilli</taxon>
        <taxon>Bacillales</taxon>
        <taxon>Paenibacillaceae</taxon>
        <taxon>Paenibacillus</taxon>
    </lineage>
</organism>
<evidence type="ECO:0000313" key="2">
    <source>
        <dbReference type="Proteomes" id="UP000076796"/>
    </source>
</evidence>
<keyword evidence="2" id="KW-1185">Reference proteome</keyword>
<dbReference type="AlphaFoldDB" id="A0A163GMN4"/>
<dbReference type="EMBL" id="LWMH01000001">
    <property type="protein sequence ID" value="KZS45048.1"/>
    <property type="molecule type" value="Genomic_DNA"/>
</dbReference>
<reference evidence="1" key="1">
    <citation type="journal article" date="2016" name="Genome Announc.">
        <title>Draft genomes of two strains of Paenibacillus glucanolyticus with capability to degrade lignocellulose.</title>
        <authorList>
            <person name="Mathews S.L."/>
            <person name="Pawlak J."/>
            <person name="Grunden A.M."/>
        </authorList>
    </citation>
    <scope>NUCLEOTIDE SEQUENCE [LARGE SCALE GENOMIC DNA]</scope>
    <source>
        <strain evidence="1">SLM1</strain>
    </source>
</reference>
<protein>
    <submittedName>
        <fullName evidence="1">Uncharacterized protein</fullName>
    </submittedName>
</protein>